<accession>A0ABN1PF28</accession>
<organism evidence="2 3">
    <name type="scientific">Nonomuraea longicatena</name>
    <dbReference type="NCBI Taxonomy" id="83682"/>
    <lineage>
        <taxon>Bacteria</taxon>
        <taxon>Bacillati</taxon>
        <taxon>Actinomycetota</taxon>
        <taxon>Actinomycetes</taxon>
        <taxon>Streptosporangiales</taxon>
        <taxon>Streptosporangiaceae</taxon>
        <taxon>Nonomuraea</taxon>
    </lineage>
</organism>
<name>A0ABN1PF28_9ACTN</name>
<evidence type="ECO:0000313" key="3">
    <source>
        <dbReference type="Proteomes" id="UP001501578"/>
    </source>
</evidence>
<feature type="transmembrane region" description="Helical" evidence="1">
    <location>
        <begin position="28"/>
        <end position="51"/>
    </location>
</feature>
<dbReference type="EMBL" id="BAAAHQ010000013">
    <property type="protein sequence ID" value="GAA0927249.1"/>
    <property type="molecule type" value="Genomic_DNA"/>
</dbReference>
<comment type="caution">
    <text evidence="2">The sequence shown here is derived from an EMBL/GenBank/DDBJ whole genome shotgun (WGS) entry which is preliminary data.</text>
</comment>
<sequence length="89" mass="8918">MLVTLLDVHAVESVSDVRSYGSMNRTSIVWCVVAGFLLALLIGVAGTLLAVGDGNTLTGAVIVGAGAAGGALALWVTVSLAVHSLLRGK</sequence>
<evidence type="ECO:0000313" key="2">
    <source>
        <dbReference type="EMBL" id="GAA0927249.1"/>
    </source>
</evidence>
<gene>
    <name evidence="2" type="ORF">GCM10009560_29690</name>
</gene>
<keyword evidence="1" id="KW-0812">Transmembrane</keyword>
<evidence type="ECO:0000256" key="1">
    <source>
        <dbReference type="SAM" id="Phobius"/>
    </source>
</evidence>
<keyword evidence="1" id="KW-1133">Transmembrane helix</keyword>
<keyword evidence="3" id="KW-1185">Reference proteome</keyword>
<dbReference type="Proteomes" id="UP001501578">
    <property type="component" value="Unassembled WGS sequence"/>
</dbReference>
<reference evidence="2 3" key="1">
    <citation type="journal article" date="2019" name="Int. J. Syst. Evol. Microbiol.">
        <title>The Global Catalogue of Microorganisms (GCM) 10K type strain sequencing project: providing services to taxonomists for standard genome sequencing and annotation.</title>
        <authorList>
            <consortium name="The Broad Institute Genomics Platform"/>
            <consortium name="The Broad Institute Genome Sequencing Center for Infectious Disease"/>
            <person name="Wu L."/>
            <person name="Ma J."/>
        </authorList>
    </citation>
    <scope>NUCLEOTIDE SEQUENCE [LARGE SCALE GENOMIC DNA]</scope>
    <source>
        <strain evidence="2 3">JCM 11136</strain>
    </source>
</reference>
<feature type="transmembrane region" description="Helical" evidence="1">
    <location>
        <begin position="57"/>
        <end position="82"/>
    </location>
</feature>
<protein>
    <recommendedName>
        <fullName evidence="4">Transmembrane protein</fullName>
    </recommendedName>
</protein>
<proteinExistence type="predicted"/>
<keyword evidence="1" id="KW-0472">Membrane</keyword>
<evidence type="ECO:0008006" key="4">
    <source>
        <dbReference type="Google" id="ProtNLM"/>
    </source>
</evidence>